<dbReference type="EMBL" id="BRXS01000002">
    <property type="protein sequence ID" value="GLC24567.1"/>
    <property type="molecule type" value="Genomic_DNA"/>
</dbReference>
<proteinExistence type="predicted"/>
<dbReference type="InterPro" id="IPR003661">
    <property type="entry name" value="HisK_dim/P_dom"/>
</dbReference>
<dbReference type="GO" id="GO:0000155">
    <property type="term" value="F:phosphorelay sensor kinase activity"/>
    <property type="evidence" value="ECO:0007669"/>
    <property type="project" value="InterPro"/>
</dbReference>
<evidence type="ECO:0000256" key="2">
    <source>
        <dbReference type="ARBA" id="ARBA00012438"/>
    </source>
</evidence>
<comment type="caution">
    <text evidence="3">The sequence shown here is derived from an EMBL/GenBank/DDBJ whole genome shotgun (WGS) entry which is preliminary data.</text>
</comment>
<dbReference type="SUPFAM" id="SSF47384">
    <property type="entry name" value="Homodimeric domain of signal transducing histidine kinase"/>
    <property type="match status" value="1"/>
</dbReference>
<keyword evidence="4" id="KW-1185">Reference proteome</keyword>
<protein>
    <recommendedName>
        <fullName evidence="2">histidine kinase</fullName>
        <ecNumber evidence="2">2.7.13.3</ecNumber>
    </recommendedName>
</protein>
<reference evidence="3" key="1">
    <citation type="submission" date="2022-08" db="EMBL/GenBank/DDBJ databases">
        <title>Draft genome sequencing of Roseisolibacter agri AW1220.</title>
        <authorList>
            <person name="Tobiishi Y."/>
            <person name="Tonouchi A."/>
        </authorList>
    </citation>
    <scope>NUCLEOTIDE SEQUENCE</scope>
    <source>
        <strain evidence="3">AW1220</strain>
    </source>
</reference>
<organism evidence="3 4">
    <name type="scientific">Roseisolibacter agri</name>
    <dbReference type="NCBI Taxonomy" id="2014610"/>
    <lineage>
        <taxon>Bacteria</taxon>
        <taxon>Pseudomonadati</taxon>
        <taxon>Gemmatimonadota</taxon>
        <taxon>Gemmatimonadia</taxon>
        <taxon>Gemmatimonadales</taxon>
        <taxon>Gemmatimonadaceae</taxon>
        <taxon>Roseisolibacter</taxon>
    </lineage>
</organism>
<evidence type="ECO:0000313" key="3">
    <source>
        <dbReference type="EMBL" id="GLC24567.1"/>
    </source>
</evidence>
<dbReference type="CDD" id="cd00082">
    <property type="entry name" value="HisKA"/>
    <property type="match status" value="1"/>
</dbReference>
<dbReference type="AlphaFoldDB" id="A0AA37V208"/>
<evidence type="ECO:0000256" key="1">
    <source>
        <dbReference type="ARBA" id="ARBA00000085"/>
    </source>
</evidence>
<accession>A0AA37V208</accession>
<gene>
    <name evidence="3" type="ORF">rosag_10800</name>
</gene>
<dbReference type="Proteomes" id="UP001161325">
    <property type="component" value="Unassembled WGS sequence"/>
</dbReference>
<sequence length="402" mass="41022">MTATAAAALGSQTWNHGVTSLSEFVAAALHARAPQLAVHWQTRAVAATPRQDAPAGAVASGPEAVVRALAAGLTKDAWPAGEVMRLGWSSGVAAHGAGLAIPHVQRDADLLLAVLLAEAERVVADAPADVAATPAAALALARRLQRLAAGHAQAAVAGFLHAQRESLRTRWRTLRHDLRNPIGTIQSALALMDDEALPVESRQHPRMRAMVARNAGTLAQLITDGLDDRAAASVLAAQQAVSLRALADAARREVRDAARDAGCEVDVAHVPDEPPTTVEPATIELALTVLMLAGLAQARRGDVLRVDRPSPAAGRASSGAPVLRIARLPADAPESAPDADDGAPRWDAAGVTLAAALLAAAGGRLTTGAPGLSRADDAAALDDAPALHLLLPDLAADDGGAA</sequence>
<dbReference type="Gene3D" id="1.10.287.130">
    <property type="match status" value="1"/>
</dbReference>
<dbReference type="InterPro" id="IPR036097">
    <property type="entry name" value="HisK_dim/P_sf"/>
</dbReference>
<dbReference type="EC" id="2.7.13.3" evidence="2"/>
<evidence type="ECO:0000313" key="4">
    <source>
        <dbReference type="Proteomes" id="UP001161325"/>
    </source>
</evidence>
<name>A0AA37V208_9BACT</name>
<comment type="catalytic activity">
    <reaction evidence="1">
        <text>ATP + protein L-histidine = ADP + protein N-phospho-L-histidine.</text>
        <dbReference type="EC" id="2.7.13.3"/>
    </reaction>
</comment>